<reference evidence="1" key="2">
    <citation type="submission" date="2022-01" db="EMBL/GenBank/DDBJ databases">
        <authorList>
            <person name="Yamashiro T."/>
            <person name="Shiraishi A."/>
            <person name="Satake H."/>
            <person name="Nakayama K."/>
        </authorList>
    </citation>
    <scope>NUCLEOTIDE SEQUENCE</scope>
</reference>
<organism evidence="1 2">
    <name type="scientific">Tanacetum coccineum</name>
    <dbReference type="NCBI Taxonomy" id="301880"/>
    <lineage>
        <taxon>Eukaryota</taxon>
        <taxon>Viridiplantae</taxon>
        <taxon>Streptophyta</taxon>
        <taxon>Embryophyta</taxon>
        <taxon>Tracheophyta</taxon>
        <taxon>Spermatophyta</taxon>
        <taxon>Magnoliopsida</taxon>
        <taxon>eudicotyledons</taxon>
        <taxon>Gunneridae</taxon>
        <taxon>Pentapetalae</taxon>
        <taxon>asterids</taxon>
        <taxon>campanulids</taxon>
        <taxon>Asterales</taxon>
        <taxon>Asteraceae</taxon>
        <taxon>Asteroideae</taxon>
        <taxon>Anthemideae</taxon>
        <taxon>Anthemidinae</taxon>
        <taxon>Tanacetum</taxon>
    </lineage>
</organism>
<dbReference type="PANTHER" id="PTHR36617:SF16">
    <property type="entry name" value="OS04G0516500 PROTEIN"/>
    <property type="match status" value="1"/>
</dbReference>
<dbReference type="EMBL" id="BQNB010019199">
    <property type="protein sequence ID" value="GJT82777.1"/>
    <property type="molecule type" value="Genomic_DNA"/>
</dbReference>
<comment type="caution">
    <text evidence="1">The sequence shown here is derived from an EMBL/GenBank/DDBJ whole genome shotgun (WGS) entry which is preliminary data.</text>
</comment>
<evidence type="ECO:0008006" key="3">
    <source>
        <dbReference type="Google" id="ProtNLM"/>
    </source>
</evidence>
<keyword evidence="2" id="KW-1185">Reference proteome</keyword>
<accession>A0ABQ5H6B0</accession>
<protein>
    <recommendedName>
        <fullName evidence="3">RNA-directed DNA polymerase, eukaryota, reverse transcriptase zinc-binding domain protein</fullName>
    </recommendedName>
</protein>
<reference evidence="1" key="1">
    <citation type="journal article" date="2022" name="Int. J. Mol. Sci.">
        <title>Draft Genome of Tanacetum Coccineum: Genomic Comparison of Closely Related Tanacetum-Family Plants.</title>
        <authorList>
            <person name="Yamashiro T."/>
            <person name="Shiraishi A."/>
            <person name="Nakayama K."/>
            <person name="Satake H."/>
        </authorList>
    </citation>
    <scope>NUCLEOTIDE SEQUENCE</scope>
</reference>
<evidence type="ECO:0000313" key="2">
    <source>
        <dbReference type="Proteomes" id="UP001151760"/>
    </source>
</evidence>
<name>A0ABQ5H6B0_9ASTR</name>
<dbReference type="PANTHER" id="PTHR36617">
    <property type="entry name" value="PROTEIN, PUTATIVE-RELATED"/>
    <property type="match status" value="1"/>
</dbReference>
<evidence type="ECO:0000313" key="1">
    <source>
        <dbReference type="EMBL" id="GJT82777.1"/>
    </source>
</evidence>
<gene>
    <name evidence="1" type="ORF">Tco_1057119</name>
</gene>
<dbReference type="Proteomes" id="UP001151760">
    <property type="component" value="Unassembled WGS sequence"/>
</dbReference>
<sequence length="225" mass="25537">MEAFRRNFFNGVEGLGSKVNWVGWNHVLASKEKGGLGTRFITTIHGSRGALEGTSYASRNSPWLDIIQVISSLKTKGIDLLGFAKKNVGNGEKTLFWDDLWIGEDVLKSKFPRLFALESRKDISMAEKISHSSLAFSFRRLPRGDIEEEQFINLISCTSAFILPQIEDRWVWSLSSTGDFSMNFARSFIDDKLLPSFDSLTRWVKVTLRSIFLLGEFGKINYRPV</sequence>
<proteinExistence type="predicted"/>